<dbReference type="InterPro" id="IPR002509">
    <property type="entry name" value="NODB_dom"/>
</dbReference>
<keyword evidence="2" id="KW-0479">Metal-binding</keyword>
<dbReference type="GO" id="GO:0046872">
    <property type="term" value="F:metal ion binding"/>
    <property type="evidence" value="ECO:0007669"/>
    <property type="project" value="UniProtKB-KW"/>
</dbReference>
<dbReference type="PANTHER" id="PTHR46471">
    <property type="entry name" value="CHITIN DEACETYLASE"/>
    <property type="match status" value="1"/>
</dbReference>
<feature type="domain" description="NodB homology" evidence="8">
    <location>
        <begin position="42"/>
        <end position="139"/>
    </location>
</feature>
<dbReference type="Pfam" id="PF01522">
    <property type="entry name" value="Polysacc_deac_1"/>
    <property type="match status" value="1"/>
</dbReference>
<dbReference type="OrthoDB" id="407355at2759"/>
<protein>
    <recommendedName>
        <fullName evidence="8">NodB homology domain-containing protein</fullName>
    </recommendedName>
</protein>
<gene>
    <name evidence="9" type="ORF">PPNO1_LOCUS3856</name>
</gene>
<keyword evidence="3 7" id="KW-0732">Signal</keyword>
<reference evidence="9" key="1">
    <citation type="submission" date="2022-11" db="EMBL/GenBank/DDBJ databases">
        <authorList>
            <person name="Scott C."/>
            <person name="Bruce N."/>
        </authorList>
    </citation>
    <scope>NUCLEOTIDE SEQUENCE</scope>
</reference>
<dbReference type="GO" id="GO:0016810">
    <property type="term" value="F:hydrolase activity, acting on carbon-nitrogen (but not peptide) bonds"/>
    <property type="evidence" value="ECO:0007669"/>
    <property type="project" value="InterPro"/>
</dbReference>
<feature type="signal peptide" evidence="7">
    <location>
        <begin position="1"/>
        <end position="19"/>
    </location>
</feature>
<evidence type="ECO:0000256" key="2">
    <source>
        <dbReference type="ARBA" id="ARBA00022723"/>
    </source>
</evidence>
<dbReference type="Gene3D" id="3.20.20.370">
    <property type="entry name" value="Glycoside hydrolase/deacetylase"/>
    <property type="match status" value="1"/>
</dbReference>
<comment type="cofactor">
    <cofactor evidence="1">
        <name>Co(2+)</name>
        <dbReference type="ChEBI" id="CHEBI:48828"/>
    </cofactor>
</comment>
<evidence type="ECO:0000256" key="1">
    <source>
        <dbReference type="ARBA" id="ARBA00001941"/>
    </source>
</evidence>
<keyword evidence="10" id="KW-1185">Reference proteome</keyword>
<dbReference type="InterPro" id="IPR011330">
    <property type="entry name" value="Glyco_hydro/deAcase_b/a-brl"/>
</dbReference>
<dbReference type="PROSITE" id="PS51677">
    <property type="entry name" value="NODB"/>
    <property type="match status" value="1"/>
</dbReference>
<evidence type="ECO:0000256" key="5">
    <source>
        <dbReference type="ARBA" id="ARBA00023277"/>
    </source>
</evidence>
<evidence type="ECO:0000256" key="7">
    <source>
        <dbReference type="SAM" id="SignalP"/>
    </source>
</evidence>
<dbReference type="CDD" id="cd10951">
    <property type="entry name" value="CE4_ClCDA_like"/>
    <property type="match status" value="1"/>
</dbReference>
<evidence type="ECO:0000259" key="8">
    <source>
        <dbReference type="PROSITE" id="PS51677"/>
    </source>
</evidence>
<comment type="caution">
    <text evidence="9">The sequence shown here is derived from an EMBL/GenBank/DDBJ whole genome shotgun (WGS) entry which is preliminary data.</text>
</comment>
<dbReference type="SUPFAM" id="SSF88713">
    <property type="entry name" value="Glycoside hydrolase/deacetylase"/>
    <property type="match status" value="1"/>
</dbReference>
<keyword evidence="4" id="KW-0378">Hydrolase</keyword>
<evidence type="ECO:0000256" key="3">
    <source>
        <dbReference type="ARBA" id="ARBA00022729"/>
    </source>
</evidence>
<evidence type="ECO:0000313" key="9">
    <source>
        <dbReference type="EMBL" id="CAI4214125.1"/>
    </source>
</evidence>
<evidence type="ECO:0000256" key="6">
    <source>
        <dbReference type="ARBA" id="ARBA00023285"/>
    </source>
</evidence>
<accession>A0A9P1M8H2</accession>
<organism evidence="9 10">
    <name type="scientific">Parascedosporium putredinis</name>
    <dbReference type="NCBI Taxonomy" id="1442378"/>
    <lineage>
        <taxon>Eukaryota</taxon>
        <taxon>Fungi</taxon>
        <taxon>Dikarya</taxon>
        <taxon>Ascomycota</taxon>
        <taxon>Pezizomycotina</taxon>
        <taxon>Sordariomycetes</taxon>
        <taxon>Hypocreomycetidae</taxon>
        <taxon>Microascales</taxon>
        <taxon>Microascaceae</taxon>
        <taxon>Parascedosporium</taxon>
    </lineage>
</organism>
<evidence type="ECO:0000313" key="10">
    <source>
        <dbReference type="Proteomes" id="UP000838763"/>
    </source>
</evidence>
<dbReference type="PANTHER" id="PTHR46471:SF2">
    <property type="entry name" value="CHITIN DEACETYLASE-RELATED"/>
    <property type="match status" value="1"/>
</dbReference>
<dbReference type="Proteomes" id="UP000838763">
    <property type="component" value="Unassembled WGS sequence"/>
</dbReference>
<keyword evidence="6" id="KW-0170">Cobalt</keyword>
<sequence length="505" mass="55771">MSARYFLSALLLGAAAASAGRSAQPRAMPPPGAVIYACTKPDMVALTFDDGPYQFTSGILDEFAKYNAKATFFLNGHNWGSMLDYKPTVQRMLAEGHQIGHHTWSHQDLATLTADAVLLEMTKLEVALIPIIGKFPTIMGALGYHVIHANIDTFDYNNQNTCLIRNSIEYFEDGLDRGGSIVLAHDVHKYTAENLVPAMLASLHRRNLRAVTVGECLGDPEANWYRGPRDGYVPPSTPIGGVDTVHGTCGGENDYDLSLLAVVMIESKFGHVPVVDRTAKVGGKGKKRASKREPNFSHVKLSLKHLTLASPRLNSMFSGPWLESTKQSDGLHLWETGDFFDPTAFVIVMNTIHGRNRCVPKTISLDELAKIAVIVDDLQCAEAMETMVDVWLRTTKYDETLPFGRDLILWLLVSQVFSLDSIFLATTRSIMLTSNGQLDNLGLPIRHDIIAEIETRKASMINQVINAVYSAANHWLQGKGNSIRPRSQTPILGFRPDAQELRPSW</sequence>
<name>A0A9P1M8H2_9PEZI</name>
<keyword evidence="5" id="KW-0119">Carbohydrate metabolism</keyword>
<evidence type="ECO:0000256" key="4">
    <source>
        <dbReference type="ARBA" id="ARBA00022801"/>
    </source>
</evidence>
<feature type="chain" id="PRO_5040195373" description="NodB homology domain-containing protein" evidence="7">
    <location>
        <begin position="20"/>
        <end position="505"/>
    </location>
</feature>
<dbReference type="AlphaFoldDB" id="A0A9P1M8H2"/>
<dbReference type="EMBL" id="CALLCH030000010">
    <property type="protein sequence ID" value="CAI4214125.1"/>
    <property type="molecule type" value="Genomic_DNA"/>
</dbReference>
<proteinExistence type="predicted"/>
<dbReference type="GO" id="GO:0005975">
    <property type="term" value="P:carbohydrate metabolic process"/>
    <property type="evidence" value="ECO:0007669"/>
    <property type="project" value="InterPro"/>
</dbReference>